<dbReference type="EMBL" id="JBJUIK010000015">
    <property type="protein sequence ID" value="KAL3501665.1"/>
    <property type="molecule type" value="Genomic_DNA"/>
</dbReference>
<dbReference type="AlphaFoldDB" id="A0ABD2Y4B3"/>
<feature type="region of interest" description="Disordered" evidence="1">
    <location>
        <begin position="281"/>
        <end position="339"/>
    </location>
</feature>
<feature type="region of interest" description="Disordered" evidence="1">
    <location>
        <begin position="153"/>
        <end position="192"/>
    </location>
</feature>
<dbReference type="InterPro" id="IPR044824">
    <property type="entry name" value="MAIN-like"/>
</dbReference>
<keyword evidence="4" id="KW-1185">Reference proteome</keyword>
<dbReference type="PANTHER" id="PTHR46033:SF1">
    <property type="entry name" value="PROTEIN MAIN-LIKE 2"/>
    <property type="match status" value="1"/>
</dbReference>
<evidence type="ECO:0000256" key="1">
    <source>
        <dbReference type="SAM" id="MobiDB-lite"/>
    </source>
</evidence>
<sequence length="355" mass="40614">MSSLEDLHECGHYSWGSAVLAFLYQKLCNACSTHHSTQISRPLAILQVWACERIPIFCPIRRVDQLVNGSLAARWTRPFKDTNHPQVLSVYRDQLSKLRFDQMDSFCRIGHMVVQNVAECPQQVAANLGEIRDEVFGAMQYAQQQYWMELGPSQRQDKMPRGSSHPHEKQIRTRGRRRGLQSQYVEAGETANDRRMRSDSFQIFGDTGPFSSSNARDNVGPLGHHTPVGFFSSNARDNAGIMFQASPVSKNVYRPLMPWITPQTDHHQSALMQDNVWSVRDNKANDDDEGDEDNEAEDDDDQEDDDEVVREQDDDEEGHNTRRRSKRQADGGNKTRRWCCRWGCSTTPRVLRSKG</sequence>
<evidence type="ECO:0000313" key="3">
    <source>
        <dbReference type="EMBL" id="KAL3501665.1"/>
    </source>
</evidence>
<protein>
    <recommendedName>
        <fullName evidence="2">Aminotransferase-like plant mobile domain-containing protein</fullName>
    </recommendedName>
</protein>
<dbReference type="SUPFAM" id="SSF48371">
    <property type="entry name" value="ARM repeat"/>
    <property type="match status" value="1"/>
</dbReference>
<comment type="caution">
    <text evidence="3">The sequence shown here is derived from an EMBL/GenBank/DDBJ whole genome shotgun (WGS) entry which is preliminary data.</text>
</comment>
<dbReference type="InterPro" id="IPR016024">
    <property type="entry name" value="ARM-type_fold"/>
</dbReference>
<organism evidence="3 4">
    <name type="scientific">Cinchona calisaya</name>
    <dbReference type="NCBI Taxonomy" id="153742"/>
    <lineage>
        <taxon>Eukaryota</taxon>
        <taxon>Viridiplantae</taxon>
        <taxon>Streptophyta</taxon>
        <taxon>Embryophyta</taxon>
        <taxon>Tracheophyta</taxon>
        <taxon>Spermatophyta</taxon>
        <taxon>Magnoliopsida</taxon>
        <taxon>eudicotyledons</taxon>
        <taxon>Gunneridae</taxon>
        <taxon>Pentapetalae</taxon>
        <taxon>asterids</taxon>
        <taxon>lamiids</taxon>
        <taxon>Gentianales</taxon>
        <taxon>Rubiaceae</taxon>
        <taxon>Cinchonoideae</taxon>
        <taxon>Cinchoneae</taxon>
        <taxon>Cinchona</taxon>
    </lineage>
</organism>
<accession>A0ABD2Y4B3</accession>
<gene>
    <name evidence="3" type="ORF">ACH5RR_036114</name>
</gene>
<feature type="compositionally biased region" description="Acidic residues" evidence="1">
    <location>
        <begin position="286"/>
        <end position="317"/>
    </location>
</feature>
<proteinExistence type="predicted"/>
<reference evidence="3 4" key="1">
    <citation type="submission" date="2024-11" db="EMBL/GenBank/DDBJ databases">
        <title>A near-complete genome assembly of Cinchona calisaya.</title>
        <authorList>
            <person name="Lian D.C."/>
            <person name="Zhao X.W."/>
            <person name="Wei L."/>
        </authorList>
    </citation>
    <scope>NUCLEOTIDE SEQUENCE [LARGE SCALE GENOMIC DNA]</scope>
    <source>
        <tissue evidence="3">Nenye</tissue>
    </source>
</reference>
<evidence type="ECO:0000259" key="2">
    <source>
        <dbReference type="Pfam" id="PF10536"/>
    </source>
</evidence>
<dbReference type="InterPro" id="IPR019557">
    <property type="entry name" value="AminoTfrase-like_pln_mobile"/>
</dbReference>
<dbReference type="PANTHER" id="PTHR46033">
    <property type="entry name" value="PROTEIN MAIN-LIKE 2"/>
    <property type="match status" value="1"/>
</dbReference>
<feature type="domain" description="Aminotransferase-like plant mobile" evidence="2">
    <location>
        <begin position="4"/>
        <end position="102"/>
    </location>
</feature>
<evidence type="ECO:0000313" key="4">
    <source>
        <dbReference type="Proteomes" id="UP001630127"/>
    </source>
</evidence>
<name>A0ABD2Y4B3_9GENT</name>
<feature type="compositionally biased region" description="Basic and acidic residues" evidence="1">
    <location>
        <begin position="155"/>
        <end position="171"/>
    </location>
</feature>
<dbReference type="Pfam" id="PF10536">
    <property type="entry name" value="PMD"/>
    <property type="match status" value="1"/>
</dbReference>
<dbReference type="Proteomes" id="UP001630127">
    <property type="component" value="Unassembled WGS sequence"/>
</dbReference>